<feature type="transmembrane region" description="Helical" evidence="1">
    <location>
        <begin position="97"/>
        <end position="118"/>
    </location>
</feature>
<name>G0EC67_PYRF1</name>
<reference evidence="2 3" key="1">
    <citation type="journal article" date="2011" name="Stand. Genomic Sci.">
        <title>Complete genome sequence of the hyperthermophilic chemolithoautotroph Pyrolobus fumarii type strain (1A).</title>
        <authorList>
            <person name="Anderson I."/>
            <person name="Goker M."/>
            <person name="Nolan M."/>
            <person name="Lucas S."/>
            <person name="Hammon N."/>
            <person name="Deshpande S."/>
            <person name="Cheng J.F."/>
            <person name="Tapia R."/>
            <person name="Han C."/>
            <person name="Goodwin L."/>
            <person name="Pitluck S."/>
            <person name="Huntemann M."/>
            <person name="Liolios K."/>
            <person name="Ivanova N."/>
            <person name="Pagani I."/>
            <person name="Mavromatis K."/>
            <person name="Ovchinikova G."/>
            <person name="Pati A."/>
            <person name="Chen A."/>
            <person name="Palaniappan K."/>
            <person name="Land M."/>
            <person name="Hauser L."/>
            <person name="Brambilla E.M."/>
            <person name="Huber H."/>
            <person name="Yasawong M."/>
            <person name="Rohde M."/>
            <person name="Spring S."/>
            <person name="Abt B."/>
            <person name="Sikorski J."/>
            <person name="Wirth R."/>
            <person name="Detter J.C."/>
            <person name="Woyke T."/>
            <person name="Bristow J."/>
            <person name="Eisen J.A."/>
            <person name="Markowitz V."/>
            <person name="Hugenholtz P."/>
            <person name="Kyrpides N.C."/>
            <person name="Klenk H.P."/>
            <person name="Lapidus A."/>
        </authorList>
    </citation>
    <scope>NUCLEOTIDE SEQUENCE [LARGE SCALE GENOMIC DNA]</scope>
    <source>
        <strain evidence="3">DSM 11204 / 1A</strain>
    </source>
</reference>
<keyword evidence="1" id="KW-0812">Transmembrane</keyword>
<dbReference type="KEGG" id="pfm:Pyrfu_1580"/>
<keyword evidence="1" id="KW-0472">Membrane</keyword>
<dbReference type="EMBL" id="CP002838">
    <property type="protein sequence ID" value="AEM39437.1"/>
    <property type="molecule type" value="Genomic_DNA"/>
</dbReference>
<gene>
    <name evidence="2" type="ordered locus">Pyrfu_1580</name>
</gene>
<dbReference type="InParanoid" id="G0EC67"/>
<evidence type="ECO:0000313" key="3">
    <source>
        <dbReference type="Proteomes" id="UP000001037"/>
    </source>
</evidence>
<dbReference type="AlphaFoldDB" id="G0EC67"/>
<dbReference type="STRING" id="694429.Pyrfu_1580"/>
<dbReference type="HOGENOM" id="CLU_1745615_0_0_2"/>
<feature type="transmembrane region" description="Helical" evidence="1">
    <location>
        <begin position="67"/>
        <end position="85"/>
    </location>
</feature>
<protein>
    <submittedName>
        <fullName evidence="2">Uncharacterized protein</fullName>
    </submittedName>
</protein>
<keyword evidence="1" id="KW-1133">Transmembrane helix</keyword>
<evidence type="ECO:0000313" key="2">
    <source>
        <dbReference type="EMBL" id="AEM39437.1"/>
    </source>
</evidence>
<accession>G0EC67</accession>
<keyword evidence="3" id="KW-1185">Reference proteome</keyword>
<feature type="transmembrane region" description="Helical" evidence="1">
    <location>
        <begin position="37"/>
        <end position="60"/>
    </location>
</feature>
<evidence type="ECO:0000256" key="1">
    <source>
        <dbReference type="SAM" id="Phobius"/>
    </source>
</evidence>
<sequence>MCINSWRLHKLVALSSLGTLVAAVSSLLVLYHMGAGVWFRVTAGLAASTVIATTALLCSVMKKPRASCILALLYPLAGLAFYMVARRLWGRASDECKVVAMASIIVTPLVPIAALVCLKPPIGRKVVQEEELFGAAPGASNAAVSHGGG</sequence>
<organism evidence="2 3">
    <name type="scientific">Pyrolobus fumarii (strain DSM 11204 / 1A)</name>
    <dbReference type="NCBI Taxonomy" id="694429"/>
    <lineage>
        <taxon>Archaea</taxon>
        <taxon>Thermoproteota</taxon>
        <taxon>Thermoprotei</taxon>
        <taxon>Desulfurococcales</taxon>
        <taxon>Pyrodictiaceae</taxon>
        <taxon>Pyrolobus</taxon>
    </lineage>
</organism>
<dbReference type="Proteomes" id="UP000001037">
    <property type="component" value="Chromosome"/>
</dbReference>
<proteinExistence type="predicted"/>
<feature type="transmembrane region" description="Helical" evidence="1">
    <location>
        <begin position="12"/>
        <end position="31"/>
    </location>
</feature>